<evidence type="ECO:0000313" key="6">
    <source>
        <dbReference type="EMBL" id="KAJ5438702.1"/>
    </source>
</evidence>
<comment type="caution">
    <text evidence="6">The sequence shown here is derived from an EMBL/GenBank/DDBJ whole genome shotgun (WGS) entry which is preliminary data.</text>
</comment>
<dbReference type="RefSeq" id="XP_056761931.1">
    <property type="nucleotide sequence ID" value="XM_056913082.1"/>
</dbReference>
<dbReference type="GeneID" id="81603325"/>
<dbReference type="GO" id="GO:0071949">
    <property type="term" value="F:FAD binding"/>
    <property type="evidence" value="ECO:0007669"/>
    <property type="project" value="InterPro"/>
</dbReference>
<dbReference type="Gene3D" id="3.30.465.10">
    <property type="match status" value="1"/>
</dbReference>
<dbReference type="InterPro" id="IPR006093">
    <property type="entry name" value="Oxy_OxRdtase_FAD_BS"/>
</dbReference>
<name>A0AAD6FZL3_9EURO</name>
<dbReference type="PANTHER" id="PTHR42973:SF7">
    <property type="entry name" value="FAD-BINDING PCMH-TYPE DOMAIN-CONTAINING PROTEIN"/>
    <property type="match status" value="1"/>
</dbReference>
<evidence type="ECO:0000313" key="7">
    <source>
        <dbReference type="Proteomes" id="UP001213681"/>
    </source>
</evidence>
<feature type="domain" description="FAD-binding PCMH-type" evidence="5">
    <location>
        <begin position="37"/>
        <end position="209"/>
    </location>
</feature>
<sequence>MAATDMSDLPQLEGDLIAPDYSKPVHESVSRWSFTGIKERPALTIIPNTEEDILKAIEFAKKQALQILPAGGGHGTLAPITSKTLYLDLKRFNKVEVDSGQRTVTVGGGAVTSQLIKACTEHGFYTTWPNSNAVGVVGCILGGGNPTLLGLHGMMIDHVLSIRIVTSDRKIMEVTSSSNGEDLALFHALCGAGNGLGVVTSLTMKVFPLENLRLSKNGVWVRRLVFSASEIELAAELFDKVQPPPPPMVVSLVCARAPPTAPKPGAPIIIFTVTYYGPADEAETRTSILFEGEPISKAISVQTVLTPLFKLNDGLNHFDVHGGFKDIQSAWITETQSETIIAAFKEWLDFTAQHDDTKRTTIVLNSSSIQKQLEIQGTSEGRARYFDARDRGVHALIISWFTKAETRSAATDFAAGIKALYRQKKKAAEPPRTILNNIGPNSKPDEILVEHRVADLKRLADFWDPTALFWKPWN</sequence>
<dbReference type="InterPro" id="IPR036318">
    <property type="entry name" value="FAD-bd_PCMH-like_sf"/>
</dbReference>
<dbReference type="SUPFAM" id="SSF56176">
    <property type="entry name" value="FAD-binding/transporter-associated domain-like"/>
    <property type="match status" value="1"/>
</dbReference>
<dbReference type="PROSITE" id="PS51387">
    <property type="entry name" value="FAD_PCMH"/>
    <property type="match status" value="1"/>
</dbReference>
<reference evidence="6" key="2">
    <citation type="journal article" date="2023" name="IMA Fungus">
        <title>Comparative genomic study of the Penicillium genus elucidates a diverse pangenome and 15 lateral gene transfer events.</title>
        <authorList>
            <person name="Petersen C."/>
            <person name="Sorensen T."/>
            <person name="Nielsen M.R."/>
            <person name="Sondergaard T.E."/>
            <person name="Sorensen J.L."/>
            <person name="Fitzpatrick D.A."/>
            <person name="Frisvad J.C."/>
            <person name="Nielsen K.L."/>
        </authorList>
    </citation>
    <scope>NUCLEOTIDE SEQUENCE</scope>
    <source>
        <strain evidence="6">IBT 16125</strain>
    </source>
</reference>
<dbReference type="Pfam" id="PF01565">
    <property type="entry name" value="FAD_binding_4"/>
    <property type="match status" value="1"/>
</dbReference>
<comment type="similarity">
    <text evidence="1">Belongs to the oxygen-dependent FAD-linked oxidoreductase family.</text>
</comment>
<evidence type="ECO:0000256" key="1">
    <source>
        <dbReference type="ARBA" id="ARBA00005466"/>
    </source>
</evidence>
<organism evidence="6 7">
    <name type="scientific">Penicillium daleae</name>
    <dbReference type="NCBI Taxonomy" id="63821"/>
    <lineage>
        <taxon>Eukaryota</taxon>
        <taxon>Fungi</taxon>
        <taxon>Dikarya</taxon>
        <taxon>Ascomycota</taxon>
        <taxon>Pezizomycotina</taxon>
        <taxon>Eurotiomycetes</taxon>
        <taxon>Eurotiomycetidae</taxon>
        <taxon>Eurotiales</taxon>
        <taxon>Aspergillaceae</taxon>
        <taxon>Penicillium</taxon>
    </lineage>
</organism>
<keyword evidence="2" id="KW-0285">Flavoprotein</keyword>
<proteinExistence type="inferred from homology"/>
<gene>
    <name evidence="6" type="ORF">N7458_009700</name>
</gene>
<protein>
    <recommendedName>
        <fullName evidence="5">FAD-binding PCMH-type domain-containing protein</fullName>
    </recommendedName>
</protein>
<dbReference type="InterPro" id="IPR050416">
    <property type="entry name" value="FAD-linked_Oxidoreductase"/>
</dbReference>
<evidence type="ECO:0000259" key="5">
    <source>
        <dbReference type="PROSITE" id="PS51387"/>
    </source>
</evidence>
<dbReference type="PROSITE" id="PS00862">
    <property type="entry name" value="OX2_COVAL_FAD"/>
    <property type="match status" value="1"/>
</dbReference>
<dbReference type="InterPro" id="IPR016166">
    <property type="entry name" value="FAD-bd_PCMH"/>
</dbReference>
<dbReference type="AlphaFoldDB" id="A0AAD6FZL3"/>
<dbReference type="Gene3D" id="3.30.43.10">
    <property type="entry name" value="Uridine Diphospho-n-acetylenolpyruvylglucosamine Reductase, domain 2"/>
    <property type="match status" value="1"/>
</dbReference>
<evidence type="ECO:0000256" key="4">
    <source>
        <dbReference type="ARBA" id="ARBA00023002"/>
    </source>
</evidence>
<evidence type="ECO:0000256" key="3">
    <source>
        <dbReference type="ARBA" id="ARBA00022827"/>
    </source>
</evidence>
<keyword evidence="7" id="KW-1185">Reference proteome</keyword>
<keyword evidence="3" id="KW-0274">FAD</keyword>
<dbReference type="GO" id="GO:0016491">
    <property type="term" value="F:oxidoreductase activity"/>
    <property type="evidence" value="ECO:0007669"/>
    <property type="project" value="UniProtKB-KW"/>
</dbReference>
<dbReference type="Proteomes" id="UP001213681">
    <property type="component" value="Unassembled WGS sequence"/>
</dbReference>
<dbReference type="InterPro" id="IPR016169">
    <property type="entry name" value="FAD-bd_PCMH_sub2"/>
</dbReference>
<reference evidence="6" key="1">
    <citation type="submission" date="2022-12" db="EMBL/GenBank/DDBJ databases">
        <authorList>
            <person name="Petersen C."/>
        </authorList>
    </citation>
    <scope>NUCLEOTIDE SEQUENCE</scope>
    <source>
        <strain evidence="6">IBT 16125</strain>
    </source>
</reference>
<evidence type="ECO:0000256" key="2">
    <source>
        <dbReference type="ARBA" id="ARBA00022630"/>
    </source>
</evidence>
<keyword evidence="4" id="KW-0560">Oxidoreductase</keyword>
<dbReference type="PANTHER" id="PTHR42973">
    <property type="entry name" value="BINDING OXIDOREDUCTASE, PUTATIVE (AFU_ORTHOLOGUE AFUA_1G17690)-RELATED"/>
    <property type="match status" value="1"/>
</dbReference>
<dbReference type="Gene3D" id="3.40.462.20">
    <property type="match status" value="1"/>
</dbReference>
<dbReference type="EMBL" id="JAPVEA010000008">
    <property type="protein sequence ID" value="KAJ5438702.1"/>
    <property type="molecule type" value="Genomic_DNA"/>
</dbReference>
<dbReference type="InterPro" id="IPR006094">
    <property type="entry name" value="Oxid_FAD_bind_N"/>
</dbReference>
<accession>A0AAD6FZL3</accession>
<dbReference type="InterPro" id="IPR016167">
    <property type="entry name" value="FAD-bd_PCMH_sub1"/>
</dbReference>